<reference evidence="1 2" key="1">
    <citation type="submission" date="2016-10" db="EMBL/GenBank/DDBJ databases">
        <authorList>
            <person name="de Groot N.N."/>
        </authorList>
    </citation>
    <scope>NUCLEOTIDE SEQUENCE [LARGE SCALE GENOMIC DNA]</scope>
    <source>
        <strain evidence="1 2">CGMCC 1.11030</strain>
    </source>
</reference>
<dbReference type="Proteomes" id="UP000199377">
    <property type="component" value="Unassembled WGS sequence"/>
</dbReference>
<evidence type="ECO:0000313" key="1">
    <source>
        <dbReference type="EMBL" id="SFI40422.1"/>
    </source>
</evidence>
<dbReference type="RefSeq" id="WP_092860610.1">
    <property type="nucleotide sequence ID" value="NZ_FOQH01000006.1"/>
</dbReference>
<dbReference type="STRING" id="1114924.SAMN05216258_106226"/>
<dbReference type="AlphaFoldDB" id="A0A1I3HXQ5"/>
<dbReference type="OrthoDB" id="7820981at2"/>
<keyword evidence="2" id="KW-1185">Reference proteome</keyword>
<proteinExistence type="predicted"/>
<dbReference type="EMBL" id="FOQH01000006">
    <property type="protein sequence ID" value="SFI40422.1"/>
    <property type="molecule type" value="Genomic_DNA"/>
</dbReference>
<name>A0A1I3HXQ5_9RHOB</name>
<gene>
    <name evidence="1" type="ORF">SAMN05216258_106226</name>
</gene>
<sequence>MTDQKPYGPPPDAIPLSDAMKEYLPAEMWEEHARATEARKNAPKRPSYLSMSVREWEAANASYEAANRTRSARADLHRVWNGMLAAMKAKLEAGELTAFGQEDPPFGPWHAIPAPAWRQLRITNVRKGEASVGANIVHDIHILPPEAEEITRTGMPGCPTKGRDIIGYEFQRRAEAGEIADSLAAEARALQAWYRETYPRRDCPTTKTIENNLRDSWRAVRLRTA</sequence>
<protein>
    <submittedName>
        <fullName evidence="1">Uncharacterized protein</fullName>
    </submittedName>
</protein>
<evidence type="ECO:0000313" key="2">
    <source>
        <dbReference type="Proteomes" id="UP000199377"/>
    </source>
</evidence>
<accession>A0A1I3HXQ5</accession>
<organism evidence="1 2">
    <name type="scientific">Albimonas pacifica</name>
    <dbReference type="NCBI Taxonomy" id="1114924"/>
    <lineage>
        <taxon>Bacteria</taxon>
        <taxon>Pseudomonadati</taxon>
        <taxon>Pseudomonadota</taxon>
        <taxon>Alphaproteobacteria</taxon>
        <taxon>Rhodobacterales</taxon>
        <taxon>Paracoccaceae</taxon>
        <taxon>Albimonas</taxon>
    </lineage>
</organism>